<name>A0A563DYK4_9MICO</name>
<dbReference type="OrthoDB" id="3778591at2"/>
<keyword evidence="3" id="KW-1185">Reference proteome</keyword>
<reference evidence="2 3" key="2">
    <citation type="submission" date="2019-08" db="EMBL/GenBank/DDBJ databases">
        <title>Jejuicoccus antrihumi gen. nov., sp. nov., a new member of the family Dermacoccaceae isolated from a cave.</title>
        <authorList>
            <person name="Schumann P."/>
            <person name="Kim I.S."/>
        </authorList>
    </citation>
    <scope>NUCLEOTIDE SEQUENCE [LARGE SCALE GENOMIC DNA]</scope>
    <source>
        <strain evidence="2 3">C5-26</strain>
    </source>
</reference>
<gene>
    <name evidence="2" type="ORF">FGL98_14410</name>
</gene>
<feature type="transmembrane region" description="Helical" evidence="1">
    <location>
        <begin position="171"/>
        <end position="189"/>
    </location>
</feature>
<reference evidence="2 3" key="1">
    <citation type="submission" date="2019-05" db="EMBL/GenBank/DDBJ databases">
        <authorList>
            <person name="Lee S.D."/>
        </authorList>
    </citation>
    <scope>NUCLEOTIDE SEQUENCE [LARGE SCALE GENOMIC DNA]</scope>
    <source>
        <strain evidence="2 3">C5-26</strain>
    </source>
</reference>
<evidence type="ECO:0000313" key="3">
    <source>
        <dbReference type="Proteomes" id="UP000320244"/>
    </source>
</evidence>
<sequence length="509" mass="52600">MTVLVPRQVGSESRQTSRLVVPLGVVAAMIVTILARLALAGENLGSDEAGYLTVAGQWHAGGTSLYGNLWVDRPPLLITIFRLAAVLGGAVPLRVIGAVAAAVTVGVVGWTANRLGGRRAATCAAIVAGGLLSNCHAGALSVDGELLAAPFIAVGIAALVSGSLSATGRSMLLAGLVAGTSAAAAVLVKQNMVDVAVFAGALVVMGGRALGIRRIAMCAAGFAAGAIAVILVMARWTVAHGTSLSGVWFAMYRFRLEADRVMAASSPAPIVAREHSMMLLVLLNGMAFSAALLALAVIRARHDNPSDGRDSRVRRCVPYALAVTLIYEAASVAMGQNYFSHYLVQLVVPLALGVGIVAGHHRRPAAAVAGLVAASAVVSTIVGGLAPTDGGLSRVGGAIGQVSRPGDTVVSVWGNTELMRATGLRSPYPYLWALPAETLDPDNTLLASTLRGVRAPTWFVTSDPGAPHTTELDRVLARRYHRVAMMQGRTIYLRDGVRRTPPALTTASQ</sequence>
<feature type="transmembrane region" description="Helical" evidence="1">
    <location>
        <begin position="342"/>
        <end position="359"/>
    </location>
</feature>
<feature type="transmembrane region" description="Helical" evidence="1">
    <location>
        <begin position="120"/>
        <end position="140"/>
    </location>
</feature>
<feature type="transmembrane region" description="Helical" evidence="1">
    <location>
        <begin position="80"/>
        <end position="108"/>
    </location>
</feature>
<dbReference type="Proteomes" id="UP000320244">
    <property type="component" value="Unassembled WGS sequence"/>
</dbReference>
<protein>
    <recommendedName>
        <fullName evidence="4">Glycosyltransferase RgtA/B/C/D-like domain-containing protein</fullName>
    </recommendedName>
</protein>
<feature type="transmembrane region" description="Helical" evidence="1">
    <location>
        <begin position="277"/>
        <end position="298"/>
    </location>
</feature>
<dbReference type="RefSeq" id="WP_146317616.1">
    <property type="nucleotide sequence ID" value="NZ_VCQV01000020.1"/>
</dbReference>
<feature type="transmembrane region" description="Helical" evidence="1">
    <location>
        <begin position="20"/>
        <end position="39"/>
    </location>
</feature>
<accession>A0A563DYK4</accession>
<evidence type="ECO:0000313" key="2">
    <source>
        <dbReference type="EMBL" id="TWP35306.1"/>
    </source>
</evidence>
<keyword evidence="1" id="KW-0472">Membrane</keyword>
<evidence type="ECO:0008006" key="4">
    <source>
        <dbReference type="Google" id="ProtNLM"/>
    </source>
</evidence>
<organism evidence="2 3">
    <name type="scientific">Leekyejoonella antrihumi</name>
    <dbReference type="NCBI Taxonomy" id="1660198"/>
    <lineage>
        <taxon>Bacteria</taxon>
        <taxon>Bacillati</taxon>
        <taxon>Actinomycetota</taxon>
        <taxon>Actinomycetes</taxon>
        <taxon>Micrococcales</taxon>
        <taxon>Dermacoccaceae</taxon>
        <taxon>Leekyejoonella</taxon>
    </lineage>
</organism>
<feature type="transmembrane region" description="Helical" evidence="1">
    <location>
        <begin position="218"/>
        <end position="238"/>
    </location>
</feature>
<feature type="transmembrane region" description="Helical" evidence="1">
    <location>
        <begin position="366"/>
        <end position="386"/>
    </location>
</feature>
<feature type="transmembrane region" description="Helical" evidence="1">
    <location>
        <begin position="319"/>
        <end position="336"/>
    </location>
</feature>
<comment type="caution">
    <text evidence="2">The sequence shown here is derived from an EMBL/GenBank/DDBJ whole genome shotgun (WGS) entry which is preliminary data.</text>
</comment>
<dbReference type="EMBL" id="VCQV01000020">
    <property type="protein sequence ID" value="TWP35306.1"/>
    <property type="molecule type" value="Genomic_DNA"/>
</dbReference>
<dbReference type="AlphaFoldDB" id="A0A563DYK4"/>
<feature type="transmembrane region" description="Helical" evidence="1">
    <location>
        <begin position="146"/>
        <end position="164"/>
    </location>
</feature>
<keyword evidence="1" id="KW-0812">Transmembrane</keyword>
<keyword evidence="1" id="KW-1133">Transmembrane helix</keyword>
<evidence type="ECO:0000256" key="1">
    <source>
        <dbReference type="SAM" id="Phobius"/>
    </source>
</evidence>
<feature type="transmembrane region" description="Helical" evidence="1">
    <location>
        <begin position="195"/>
        <end position="211"/>
    </location>
</feature>
<proteinExistence type="predicted"/>